<feature type="transmembrane region" description="Helical" evidence="2">
    <location>
        <begin position="59"/>
        <end position="84"/>
    </location>
</feature>
<dbReference type="Proteomes" id="UP000198693">
    <property type="component" value="Unassembled WGS sequence"/>
</dbReference>
<sequence>MDAEHNRTTSTSGPTSTSEGTSLGSLLTTLTREMGSLVRQETQLAKAEMSEKTHQVMNGVAAIAIAGAVLFSGFLVLLAAAVFLLNEVLPPDTTPWLSAIIVGLVVAIVGYVMLKSGLKKLQTQNLMPNRTMASLQNDRELARHHEAHAKEELK</sequence>
<gene>
    <name evidence="3" type="ORF">SAMN04487955_11578</name>
</gene>
<keyword evidence="2" id="KW-1133">Transmembrane helix</keyword>
<accession>A0A1I7K885</accession>
<proteinExistence type="predicted"/>
<evidence type="ECO:0000313" key="4">
    <source>
        <dbReference type="Proteomes" id="UP000198693"/>
    </source>
</evidence>
<feature type="region of interest" description="Disordered" evidence="1">
    <location>
        <begin position="1"/>
        <end position="23"/>
    </location>
</feature>
<evidence type="ECO:0000256" key="2">
    <source>
        <dbReference type="SAM" id="Phobius"/>
    </source>
</evidence>
<keyword evidence="2" id="KW-0812">Transmembrane</keyword>
<evidence type="ECO:0000256" key="1">
    <source>
        <dbReference type="SAM" id="MobiDB-lite"/>
    </source>
</evidence>
<keyword evidence="4" id="KW-1185">Reference proteome</keyword>
<dbReference type="InterPro" id="IPR009937">
    <property type="entry name" value="Phage_holin_3_6"/>
</dbReference>
<protein>
    <submittedName>
        <fullName evidence="3">Putative Holin-X, holin superfamily III</fullName>
    </submittedName>
</protein>
<dbReference type="STRING" id="463301.SAMN04487955_11578"/>
<reference evidence="4" key="1">
    <citation type="submission" date="2016-10" db="EMBL/GenBank/DDBJ databases">
        <authorList>
            <person name="Varghese N."/>
            <person name="Submissions S."/>
        </authorList>
    </citation>
    <scope>NUCLEOTIDE SEQUENCE [LARGE SCALE GENOMIC DNA]</scope>
    <source>
        <strain evidence="4">CGMCC 1.6981</strain>
    </source>
</reference>
<dbReference type="Pfam" id="PF07332">
    <property type="entry name" value="Phage_holin_3_6"/>
    <property type="match status" value="1"/>
</dbReference>
<keyword evidence="2" id="KW-0472">Membrane</keyword>
<dbReference type="OrthoDB" id="6169441at2"/>
<name>A0A1I7K885_9GAMM</name>
<feature type="transmembrane region" description="Helical" evidence="2">
    <location>
        <begin position="96"/>
        <end position="114"/>
    </location>
</feature>
<evidence type="ECO:0000313" key="3">
    <source>
        <dbReference type="EMBL" id="SFU93649.1"/>
    </source>
</evidence>
<feature type="compositionally biased region" description="Low complexity" evidence="1">
    <location>
        <begin position="8"/>
        <end position="23"/>
    </location>
</feature>
<dbReference type="EMBL" id="FPBP01000015">
    <property type="protein sequence ID" value="SFU93649.1"/>
    <property type="molecule type" value="Genomic_DNA"/>
</dbReference>
<organism evidence="3 4">
    <name type="scientific">Halomonas korlensis</name>
    <dbReference type="NCBI Taxonomy" id="463301"/>
    <lineage>
        <taxon>Bacteria</taxon>
        <taxon>Pseudomonadati</taxon>
        <taxon>Pseudomonadota</taxon>
        <taxon>Gammaproteobacteria</taxon>
        <taxon>Oceanospirillales</taxon>
        <taxon>Halomonadaceae</taxon>
        <taxon>Halomonas</taxon>
    </lineage>
</organism>
<dbReference type="RefSeq" id="WP_089797235.1">
    <property type="nucleotide sequence ID" value="NZ_FPBP01000015.1"/>
</dbReference>
<dbReference type="AlphaFoldDB" id="A0A1I7K885"/>